<dbReference type="SUPFAM" id="SSF51905">
    <property type="entry name" value="FAD/NAD(P)-binding domain"/>
    <property type="match status" value="1"/>
</dbReference>
<evidence type="ECO:0000256" key="4">
    <source>
        <dbReference type="ARBA" id="ARBA00023002"/>
    </source>
</evidence>
<dbReference type="InterPro" id="IPR027477">
    <property type="entry name" value="Succ_DH/fumarate_Rdtase_cat_sf"/>
</dbReference>
<feature type="domain" description="FAD-dependent oxidoreductase 2 FAD-binding" evidence="5">
    <location>
        <begin position="7"/>
        <end position="476"/>
    </location>
</feature>
<dbReference type="Gene3D" id="3.90.700.10">
    <property type="entry name" value="Succinate dehydrogenase/fumarate reductase flavoprotein, catalytic domain"/>
    <property type="match status" value="1"/>
</dbReference>
<evidence type="ECO:0000259" key="5">
    <source>
        <dbReference type="Pfam" id="PF00890"/>
    </source>
</evidence>
<comment type="cofactor">
    <cofactor evidence="1">
        <name>FAD</name>
        <dbReference type="ChEBI" id="CHEBI:57692"/>
    </cofactor>
</comment>
<dbReference type="Pfam" id="PF00890">
    <property type="entry name" value="FAD_binding_2"/>
    <property type="match status" value="1"/>
</dbReference>
<gene>
    <name evidence="6" type="ORF">ACFS27_15100</name>
</gene>
<evidence type="ECO:0000313" key="6">
    <source>
        <dbReference type="EMBL" id="MFD2794885.1"/>
    </source>
</evidence>
<organism evidence="6 7">
    <name type="scientific">Promicromonospora vindobonensis</name>
    <dbReference type="NCBI Taxonomy" id="195748"/>
    <lineage>
        <taxon>Bacteria</taxon>
        <taxon>Bacillati</taxon>
        <taxon>Actinomycetota</taxon>
        <taxon>Actinomycetes</taxon>
        <taxon>Micrococcales</taxon>
        <taxon>Promicromonosporaceae</taxon>
        <taxon>Promicromonospora</taxon>
    </lineage>
</organism>
<keyword evidence="3" id="KW-0274">FAD</keyword>
<dbReference type="Proteomes" id="UP001597479">
    <property type="component" value="Unassembled WGS sequence"/>
</dbReference>
<dbReference type="InterPro" id="IPR003953">
    <property type="entry name" value="FAD-dep_OxRdtase_2_FAD-bd"/>
</dbReference>
<proteinExistence type="predicted"/>
<reference evidence="7" key="1">
    <citation type="journal article" date="2019" name="Int. J. Syst. Evol. Microbiol.">
        <title>The Global Catalogue of Microorganisms (GCM) 10K type strain sequencing project: providing services to taxonomists for standard genome sequencing and annotation.</title>
        <authorList>
            <consortium name="The Broad Institute Genomics Platform"/>
            <consortium name="The Broad Institute Genome Sequencing Center for Infectious Disease"/>
            <person name="Wu L."/>
            <person name="Ma J."/>
        </authorList>
    </citation>
    <scope>NUCLEOTIDE SEQUENCE [LARGE SCALE GENOMIC DNA]</scope>
    <source>
        <strain evidence="7">CCM 7044</strain>
    </source>
</reference>
<dbReference type="SUPFAM" id="SSF56425">
    <property type="entry name" value="Succinate dehydrogenase/fumarate reductase flavoprotein, catalytic domain"/>
    <property type="match status" value="1"/>
</dbReference>
<name>A0ABW5VWH8_9MICO</name>
<evidence type="ECO:0000256" key="2">
    <source>
        <dbReference type="ARBA" id="ARBA00022630"/>
    </source>
</evidence>
<comment type="caution">
    <text evidence="6">The sequence shown here is derived from an EMBL/GenBank/DDBJ whole genome shotgun (WGS) entry which is preliminary data.</text>
</comment>
<sequence length="518" mass="55662">MNNNTADVLVIGGGGAGLSAAISAATSGATVLVLEKCDRVGGSTAMSVGSFTAANTSYQYRAGVNDSIDLFVADMKVANGEFEARENQELRRILAENAGPTVEWLSSIGVQFLGPTPEPPYEKPRMHNVLPNSTAYREALLRECRKRGVTIRTSVRVETLLRNAAGDVIGARAEGRDYFGRRGVVLATGDYSASEEMKARFVGEDAARIPAVNKNNTGDGFLLATRVGGVMLQMDRLYEGLRFAPANRPDPIKMLPSHPLLSKAMRLVVEHLPKRLLAYVIRGALTSWVGPNVAMYHRGAILVGPNGERVANEDTDKAMARAVAAEPANAGYMIFDARVAETFSAWPHPVSTFPGVAYAYVEDYRRYRPDTFHRADTIEELARSIGIAPATLRSTVDRWNADVSAGSDSRFGREHLGDGVRSGPFYALGPMNAFITLADGGLAVDTQLRVTTEDQQPIPGLWAAGSTGQGGLQLLNHGLHIGWAMVSGRLAGRHVAQASDRADLVPDLDRQDAGASSW</sequence>
<protein>
    <submittedName>
        <fullName evidence="6">FAD-dependent oxidoreductase</fullName>
    </submittedName>
</protein>
<evidence type="ECO:0000256" key="1">
    <source>
        <dbReference type="ARBA" id="ARBA00001974"/>
    </source>
</evidence>
<keyword evidence="4" id="KW-0560">Oxidoreductase</keyword>
<dbReference type="PANTHER" id="PTHR43400">
    <property type="entry name" value="FUMARATE REDUCTASE"/>
    <property type="match status" value="1"/>
</dbReference>
<evidence type="ECO:0000313" key="7">
    <source>
        <dbReference type="Proteomes" id="UP001597479"/>
    </source>
</evidence>
<dbReference type="InterPro" id="IPR050315">
    <property type="entry name" value="FAD-oxidoreductase_2"/>
</dbReference>
<dbReference type="Gene3D" id="3.50.50.60">
    <property type="entry name" value="FAD/NAD(P)-binding domain"/>
    <property type="match status" value="1"/>
</dbReference>
<keyword evidence="7" id="KW-1185">Reference proteome</keyword>
<accession>A0ABW5VWH8</accession>
<dbReference type="InterPro" id="IPR036188">
    <property type="entry name" value="FAD/NAD-bd_sf"/>
</dbReference>
<dbReference type="RefSeq" id="WP_377184400.1">
    <property type="nucleotide sequence ID" value="NZ_JBHUOG010000002.1"/>
</dbReference>
<keyword evidence="2" id="KW-0285">Flavoprotein</keyword>
<evidence type="ECO:0000256" key="3">
    <source>
        <dbReference type="ARBA" id="ARBA00022827"/>
    </source>
</evidence>
<dbReference type="EMBL" id="JBHUOG010000002">
    <property type="protein sequence ID" value="MFD2794885.1"/>
    <property type="molecule type" value="Genomic_DNA"/>
</dbReference>
<dbReference type="PANTHER" id="PTHR43400:SF10">
    <property type="entry name" value="3-OXOSTEROID 1-DEHYDROGENASE"/>
    <property type="match status" value="1"/>
</dbReference>